<dbReference type="Gene3D" id="3.40.350.10">
    <property type="entry name" value="Creatinase/prolidase N-terminal domain"/>
    <property type="match status" value="2"/>
</dbReference>
<dbReference type="EMBL" id="JAYKXP010000014">
    <property type="protein sequence ID" value="KAK7051061.1"/>
    <property type="molecule type" value="Genomic_DNA"/>
</dbReference>
<evidence type="ECO:0000313" key="3">
    <source>
        <dbReference type="EMBL" id="KAK7051061.1"/>
    </source>
</evidence>
<dbReference type="PANTHER" id="PTHR43763:SF17">
    <property type="entry name" value="AMINOPEPTIDASE P, CYTOPLASMIC-RELATED"/>
    <property type="match status" value="1"/>
</dbReference>
<dbReference type="InterPro" id="IPR050422">
    <property type="entry name" value="X-Pro_aminopeptidase_P"/>
</dbReference>
<organism evidence="3 4">
    <name type="scientific">Paramarasmius palmivorus</name>
    <dbReference type="NCBI Taxonomy" id="297713"/>
    <lineage>
        <taxon>Eukaryota</taxon>
        <taxon>Fungi</taxon>
        <taxon>Dikarya</taxon>
        <taxon>Basidiomycota</taxon>
        <taxon>Agaricomycotina</taxon>
        <taxon>Agaricomycetes</taxon>
        <taxon>Agaricomycetidae</taxon>
        <taxon>Agaricales</taxon>
        <taxon>Marasmiineae</taxon>
        <taxon>Marasmiaceae</taxon>
        <taxon>Paramarasmius</taxon>
    </lineage>
</organism>
<dbReference type="AlphaFoldDB" id="A0AAW0DK95"/>
<dbReference type="InterPro" id="IPR036005">
    <property type="entry name" value="Creatinase/aminopeptidase-like"/>
</dbReference>
<feature type="domain" description="Creatinase N-terminal" evidence="2">
    <location>
        <begin position="8"/>
        <end position="111"/>
    </location>
</feature>
<dbReference type="InterPro" id="IPR029149">
    <property type="entry name" value="Creatin/AminoP/Spt16_N"/>
</dbReference>
<proteinExistence type="predicted"/>
<dbReference type="PANTHER" id="PTHR43763">
    <property type="entry name" value="XAA-PRO AMINOPEPTIDASE 1"/>
    <property type="match status" value="1"/>
</dbReference>
<reference evidence="3 4" key="1">
    <citation type="submission" date="2024-01" db="EMBL/GenBank/DDBJ databases">
        <title>A draft genome for a cacao thread blight-causing isolate of Paramarasmius palmivorus.</title>
        <authorList>
            <person name="Baruah I.K."/>
            <person name="Bukari Y."/>
            <person name="Amoako-Attah I."/>
            <person name="Meinhardt L.W."/>
            <person name="Bailey B.A."/>
            <person name="Cohen S.P."/>
        </authorList>
    </citation>
    <scope>NUCLEOTIDE SEQUENCE [LARGE SCALE GENOMIC DNA]</scope>
    <source>
        <strain evidence="3 4">GH-12</strain>
    </source>
</reference>
<dbReference type="Pfam" id="PF16189">
    <property type="entry name" value="Creatinase_N_2"/>
    <property type="match status" value="1"/>
</dbReference>
<evidence type="ECO:0008006" key="5">
    <source>
        <dbReference type="Google" id="ProtNLM"/>
    </source>
</evidence>
<dbReference type="Pfam" id="PF00557">
    <property type="entry name" value="Peptidase_M24"/>
    <property type="match status" value="1"/>
</dbReference>
<sequence length="376" mass="41714">MISDGSSYLGSAGQAIISNTHAWLVTDSRFWVQAEEELDLSLWEIGKVRGGGLPGDWVEWLLNVELGKGKKKGRVGIDPEVVSVEDAIRLAAGMKKGQVEVLYPTENLVDKVWEAEGGRPLQSENPVFIHSIEFAGETAESKLSRLRTWMDGVEDDEAQVLGVVVTSLPEIAYLLNLRGADIEFNPLFHAYLYVGHDATLLFLDTAKVPAEVDAYLRDAGIQRQEYADIWIFLTEKKWSETRVNGKVIISPQTSLAIARALTYSGSSMYIILPSEVERMKAVKNSTEIEGLRKAYLRDGICFVRFLAWLESQVTSGQQITEWDAAQKLNSIRTEATYYQGLASENISASGPSAALPHYVPKKEAARVVDTQTPYLK</sequence>
<accession>A0AAW0DK95</accession>
<evidence type="ECO:0000259" key="1">
    <source>
        <dbReference type="Pfam" id="PF00557"/>
    </source>
</evidence>
<gene>
    <name evidence="3" type="ORF">VNI00_005173</name>
</gene>
<dbReference type="Pfam" id="PF01321">
    <property type="entry name" value="Creatinase_N"/>
    <property type="match status" value="1"/>
</dbReference>
<dbReference type="InterPro" id="IPR000994">
    <property type="entry name" value="Pept_M24"/>
</dbReference>
<dbReference type="SUPFAM" id="SSF55920">
    <property type="entry name" value="Creatinase/aminopeptidase"/>
    <property type="match status" value="1"/>
</dbReference>
<protein>
    <recommendedName>
        <fullName evidence="5">Peptidase M24 domain-containing protein</fullName>
    </recommendedName>
</protein>
<dbReference type="InterPro" id="IPR000587">
    <property type="entry name" value="Creatinase_N"/>
</dbReference>
<evidence type="ECO:0000313" key="4">
    <source>
        <dbReference type="Proteomes" id="UP001383192"/>
    </source>
</evidence>
<comment type="caution">
    <text evidence="3">The sequence shown here is derived from an EMBL/GenBank/DDBJ whole genome shotgun (WGS) entry which is preliminary data.</text>
</comment>
<name>A0AAW0DK95_9AGAR</name>
<evidence type="ECO:0000259" key="2">
    <source>
        <dbReference type="Pfam" id="PF01321"/>
    </source>
</evidence>
<dbReference type="Gene3D" id="3.90.230.10">
    <property type="entry name" value="Creatinase/methionine aminopeptidase superfamily"/>
    <property type="match status" value="1"/>
</dbReference>
<dbReference type="Proteomes" id="UP001383192">
    <property type="component" value="Unassembled WGS sequence"/>
</dbReference>
<feature type="domain" description="Peptidase M24" evidence="1">
    <location>
        <begin position="289"/>
        <end position="363"/>
    </location>
</feature>
<keyword evidence="4" id="KW-1185">Reference proteome</keyword>